<dbReference type="GeneTree" id="ENSGT00510000046981"/>
<dbReference type="GO" id="GO:0007420">
    <property type="term" value="P:brain development"/>
    <property type="evidence" value="ECO:0007669"/>
    <property type="project" value="InterPro"/>
</dbReference>
<name>A0AAY4EZG0_9TELE</name>
<reference evidence="13" key="3">
    <citation type="submission" date="2025-09" db="UniProtKB">
        <authorList>
            <consortium name="Ensembl"/>
        </authorList>
    </citation>
    <scope>IDENTIFICATION</scope>
</reference>
<evidence type="ECO:0000259" key="12">
    <source>
        <dbReference type="Pfam" id="PF08212"/>
    </source>
</evidence>
<dbReference type="RefSeq" id="XP_028813403.1">
    <property type="nucleotide sequence ID" value="XM_028957570.1"/>
</dbReference>
<feature type="domain" description="Lipocalin/cytosolic fatty-acid binding" evidence="12">
    <location>
        <begin position="58"/>
        <end position="179"/>
    </location>
</feature>
<keyword evidence="10" id="KW-0873">Pyrrolidone carboxylic acid</keyword>
<dbReference type="Pfam" id="PF08212">
    <property type="entry name" value="Lipocalin_2"/>
    <property type="match status" value="1"/>
</dbReference>
<evidence type="ECO:0000256" key="5">
    <source>
        <dbReference type="ARBA" id="ARBA00022525"/>
    </source>
</evidence>
<comment type="similarity">
    <text evidence="2 11">Belongs to the calycin superfamily. Lipocalin family.</text>
</comment>
<dbReference type="InterPro" id="IPR000566">
    <property type="entry name" value="Lipocln_cytosolic_FA-bd_dom"/>
</dbReference>
<dbReference type="PRINTS" id="PR02058">
    <property type="entry name" value="APODVERTBRTE"/>
</dbReference>
<evidence type="ECO:0000256" key="7">
    <source>
        <dbReference type="ARBA" id="ARBA00023121"/>
    </source>
</evidence>
<gene>
    <name evidence="13" type="primary">apodb</name>
</gene>
<dbReference type="SUPFAM" id="SSF50814">
    <property type="entry name" value="Lipocalins"/>
    <property type="match status" value="1"/>
</dbReference>
<dbReference type="GO" id="GO:0042246">
    <property type="term" value="P:tissue regeneration"/>
    <property type="evidence" value="ECO:0007669"/>
    <property type="project" value="InterPro"/>
</dbReference>
<dbReference type="Gene3D" id="2.40.128.20">
    <property type="match status" value="1"/>
</dbReference>
<evidence type="ECO:0000256" key="3">
    <source>
        <dbReference type="ARBA" id="ARBA00019890"/>
    </source>
</evidence>
<dbReference type="Proteomes" id="UP000694580">
    <property type="component" value="Chromosome 2"/>
</dbReference>
<dbReference type="CDD" id="cd19437">
    <property type="entry name" value="lipocalin_apoD-like"/>
    <property type="match status" value="1"/>
</dbReference>
<dbReference type="InterPro" id="IPR022271">
    <property type="entry name" value="Lipocalin_ApoD"/>
</dbReference>
<organism evidence="13 14">
    <name type="scientific">Denticeps clupeoides</name>
    <name type="common">denticle herring</name>
    <dbReference type="NCBI Taxonomy" id="299321"/>
    <lineage>
        <taxon>Eukaryota</taxon>
        <taxon>Metazoa</taxon>
        <taxon>Chordata</taxon>
        <taxon>Craniata</taxon>
        <taxon>Vertebrata</taxon>
        <taxon>Euteleostomi</taxon>
        <taxon>Actinopterygii</taxon>
        <taxon>Neopterygii</taxon>
        <taxon>Teleostei</taxon>
        <taxon>Clupei</taxon>
        <taxon>Clupeiformes</taxon>
        <taxon>Denticipitoidei</taxon>
        <taxon>Denticipitidae</taxon>
        <taxon>Denticeps</taxon>
    </lineage>
</organism>
<dbReference type="InterPro" id="IPR026222">
    <property type="entry name" value="ApoD_vertbrte"/>
</dbReference>
<dbReference type="InterPro" id="IPR022272">
    <property type="entry name" value="Lipocalin_CS"/>
</dbReference>
<evidence type="ECO:0000313" key="14">
    <source>
        <dbReference type="Proteomes" id="UP000694580"/>
    </source>
</evidence>
<dbReference type="GO" id="GO:0006869">
    <property type="term" value="P:lipid transport"/>
    <property type="evidence" value="ECO:0007669"/>
    <property type="project" value="InterPro"/>
</dbReference>
<keyword evidence="4" id="KW-0813">Transport</keyword>
<keyword evidence="5" id="KW-0964">Secreted</keyword>
<evidence type="ECO:0000256" key="2">
    <source>
        <dbReference type="ARBA" id="ARBA00006889"/>
    </source>
</evidence>
<proteinExistence type="inferred from homology"/>
<sequence>MPLSSPHGFLTTDSIGQGPSSKLTSVEMDIAFILLLPLVSAQTFRWGPCPSPSVQPDFDLQKYLGKWYEIEKLPARFERGTCIEANYSLRPDNTIKVVNVQTRKGKVKSIEGTAVVQDTREPAKLGVSFSYFTPYSPYWILSTDYTSVALVYSCTDVLRTFHIDFAWILGRSRILPAETIFHAKQIFYGGNIDISSMTPTDQHGCD</sequence>
<dbReference type="Ensembl" id="ENSDCDT00010073906.1">
    <property type="protein sequence ID" value="ENSDCDP00010063100.1"/>
    <property type="gene ID" value="ENSDCDG00010034477.1"/>
</dbReference>
<dbReference type="PANTHER" id="PTHR10612">
    <property type="entry name" value="APOLIPOPROTEIN D"/>
    <property type="match status" value="1"/>
</dbReference>
<evidence type="ECO:0000256" key="11">
    <source>
        <dbReference type="PIRNR" id="PIRNR036893"/>
    </source>
</evidence>
<evidence type="ECO:0000256" key="10">
    <source>
        <dbReference type="ARBA" id="ARBA00023283"/>
    </source>
</evidence>
<reference evidence="13 14" key="1">
    <citation type="submission" date="2020-06" db="EMBL/GenBank/DDBJ databases">
        <authorList>
            <consortium name="Wellcome Sanger Institute Data Sharing"/>
        </authorList>
    </citation>
    <scope>NUCLEOTIDE SEQUENCE [LARGE SCALE GENOMIC DNA]</scope>
</reference>
<dbReference type="PROSITE" id="PS00213">
    <property type="entry name" value="LIPOCALIN"/>
    <property type="match status" value="1"/>
</dbReference>
<accession>A0AAY4EZG0</accession>
<keyword evidence="7" id="KW-0446">Lipid-binding</keyword>
<comment type="subcellular location">
    <subcellularLocation>
        <location evidence="1">Secreted</location>
    </subcellularLocation>
</comment>
<dbReference type="FunFam" id="2.40.128.20:FF:000003">
    <property type="entry name" value="Apolipoprotein D"/>
    <property type="match status" value="1"/>
</dbReference>
<dbReference type="GO" id="GO:0008289">
    <property type="term" value="F:lipid binding"/>
    <property type="evidence" value="ECO:0007669"/>
    <property type="project" value="UniProtKB-KW"/>
</dbReference>
<dbReference type="PRINTS" id="PR01219">
    <property type="entry name" value="APOLIPOPROTD"/>
</dbReference>
<dbReference type="GO" id="GO:0000302">
    <property type="term" value="P:response to reactive oxygen species"/>
    <property type="evidence" value="ECO:0007669"/>
    <property type="project" value="TreeGrafter"/>
</dbReference>
<protein>
    <recommendedName>
        <fullName evidence="3">Apolipoprotein D</fullName>
    </recommendedName>
</protein>
<dbReference type="GO" id="GO:0006629">
    <property type="term" value="P:lipid metabolic process"/>
    <property type="evidence" value="ECO:0007669"/>
    <property type="project" value="TreeGrafter"/>
</dbReference>
<evidence type="ECO:0000256" key="4">
    <source>
        <dbReference type="ARBA" id="ARBA00022448"/>
    </source>
</evidence>
<keyword evidence="6" id="KW-0732">Signal</keyword>
<evidence type="ECO:0000256" key="6">
    <source>
        <dbReference type="ARBA" id="ARBA00022729"/>
    </source>
</evidence>
<keyword evidence="14" id="KW-1185">Reference proteome</keyword>
<evidence type="ECO:0000313" key="13">
    <source>
        <dbReference type="Ensembl" id="ENSDCDP00010063100.1"/>
    </source>
</evidence>
<dbReference type="AlphaFoldDB" id="A0AAY4EZG0"/>
<keyword evidence="8" id="KW-1015">Disulfide bond</keyword>
<dbReference type="PIRSF" id="PIRSF036893">
    <property type="entry name" value="Lipocalin_ApoD"/>
    <property type="match status" value="1"/>
</dbReference>
<evidence type="ECO:0000256" key="1">
    <source>
        <dbReference type="ARBA" id="ARBA00004613"/>
    </source>
</evidence>
<evidence type="ECO:0000256" key="9">
    <source>
        <dbReference type="ARBA" id="ARBA00023180"/>
    </source>
</evidence>
<evidence type="ECO:0000256" key="8">
    <source>
        <dbReference type="ARBA" id="ARBA00023157"/>
    </source>
</evidence>
<dbReference type="PANTHER" id="PTHR10612:SF15">
    <property type="entry name" value="APOLIPOPROTEIN D"/>
    <property type="match status" value="1"/>
</dbReference>
<keyword evidence="9" id="KW-0325">Glycoprotein</keyword>
<dbReference type="InterPro" id="IPR012674">
    <property type="entry name" value="Calycin"/>
</dbReference>
<dbReference type="GO" id="GO:0005737">
    <property type="term" value="C:cytoplasm"/>
    <property type="evidence" value="ECO:0007669"/>
    <property type="project" value="TreeGrafter"/>
</dbReference>
<dbReference type="GO" id="GO:0005576">
    <property type="term" value="C:extracellular region"/>
    <property type="evidence" value="ECO:0007669"/>
    <property type="project" value="UniProtKB-SubCell"/>
</dbReference>
<dbReference type="GeneID" id="114766602"/>
<reference evidence="13" key="2">
    <citation type="submission" date="2025-08" db="UniProtKB">
        <authorList>
            <consortium name="Ensembl"/>
        </authorList>
    </citation>
    <scope>IDENTIFICATION</scope>
</reference>
<dbReference type="InterPro" id="IPR002969">
    <property type="entry name" value="ApolipopD"/>
</dbReference>